<reference evidence="2" key="1">
    <citation type="submission" date="2024-04" db="EMBL/GenBank/DDBJ databases">
        <title>Salinicola lusitanus LLJ914,a marine bacterium isolated from the Okinawa Trough.</title>
        <authorList>
            <person name="Li J."/>
        </authorList>
    </citation>
    <scope>NUCLEOTIDE SEQUENCE [LARGE SCALE GENOMIC DNA]</scope>
</reference>
<accession>A0AAW0N0R3</accession>
<comment type="caution">
    <text evidence="1">The sequence shown here is derived from an EMBL/GenBank/DDBJ whole genome shotgun (WGS) entry which is preliminary data.</text>
</comment>
<dbReference type="AlphaFoldDB" id="A0AAW0N0R3"/>
<proteinExistence type="predicted"/>
<dbReference type="Proteomes" id="UP001460270">
    <property type="component" value="Unassembled WGS sequence"/>
</dbReference>
<evidence type="ECO:0000313" key="1">
    <source>
        <dbReference type="EMBL" id="KAK7883007.1"/>
    </source>
</evidence>
<sequence>MEITTQSSWDLRISALRRMNACLIDDELPKPKSIKAKQAKDRGSCTKANTSTWRQKTKRAAAPKGCSPLTMIHVSKPEPKVHKTEPSFDYELDFPALMKKELQHEENKTHDLFAVKTNSTKEFHLAHGGNLSTEPSAVKTLKKPTVQPNVRERYILPNFTREEAIDIFIKQSKPTPVSFVQADEIAPPEWPELIFPKRELYTISEVEDETDYTREEVLEMFLSQTKLETVNFVQGGNLAHIDQKRNPSFDPQADFPTPRKELEHRPEEKGILDLFFAKNNPTKEFHLAHGGLSTEPSAVKTLKKPTLQPIVRERYVLPNFTRQEAIDIFIQQSKPTPVSFVQAGEIAPPEWPDLIFPKRELYTIPEVEDETDYTREEVLVMFLGQTKLETVNFVQGGNLAHIDQMRNPSFEPEADLPTPRKELELRPEEKKILDLFFAKTNPTKKCHLVHGGNLSTVTLVQPSTVKTANTKTTSEESGILREKYIFSELTGEEAIQQSSPTPVSFVQNDEATPPAEPMCPELCFPKRELHTIPEVEDETNYTREEVLEMFLTQSKLATVNFVQKGNLADIVQQRKPPVNPDSDFPCSKRKDLGLRPEEKEILDLFFAKTKPTQEIHLVLEGEICLGHVVLVQ</sequence>
<gene>
    <name evidence="1" type="ORF">WMY93_029181</name>
</gene>
<protein>
    <submittedName>
        <fullName evidence="1">Uncharacterized protein</fullName>
    </submittedName>
</protein>
<name>A0AAW0N0R3_9GOBI</name>
<keyword evidence="2" id="KW-1185">Reference proteome</keyword>
<dbReference type="EMBL" id="JBBPFD010000021">
    <property type="protein sequence ID" value="KAK7883007.1"/>
    <property type="molecule type" value="Genomic_DNA"/>
</dbReference>
<organism evidence="1 2">
    <name type="scientific">Mugilogobius chulae</name>
    <name type="common">yellowstripe goby</name>
    <dbReference type="NCBI Taxonomy" id="88201"/>
    <lineage>
        <taxon>Eukaryota</taxon>
        <taxon>Metazoa</taxon>
        <taxon>Chordata</taxon>
        <taxon>Craniata</taxon>
        <taxon>Vertebrata</taxon>
        <taxon>Euteleostomi</taxon>
        <taxon>Actinopterygii</taxon>
        <taxon>Neopterygii</taxon>
        <taxon>Teleostei</taxon>
        <taxon>Neoteleostei</taxon>
        <taxon>Acanthomorphata</taxon>
        <taxon>Gobiaria</taxon>
        <taxon>Gobiiformes</taxon>
        <taxon>Gobioidei</taxon>
        <taxon>Gobiidae</taxon>
        <taxon>Gobionellinae</taxon>
        <taxon>Mugilogobius</taxon>
    </lineage>
</organism>
<evidence type="ECO:0000313" key="2">
    <source>
        <dbReference type="Proteomes" id="UP001460270"/>
    </source>
</evidence>